<dbReference type="Gene3D" id="3.40.50.300">
    <property type="entry name" value="P-loop containing nucleotide triphosphate hydrolases"/>
    <property type="match status" value="1"/>
</dbReference>
<name>A0A8K0MVE7_COCNU</name>
<proteinExistence type="inferred from homology"/>
<gene>
    <name evidence="11" type="ORF">COCNU_01G013040</name>
</gene>
<evidence type="ECO:0000256" key="6">
    <source>
        <dbReference type="SAM" id="Coils"/>
    </source>
</evidence>
<feature type="domain" description="Disease resistance R13L4/SHOC-2-like LRR" evidence="10">
    <location>
        <begin position="560"/>
        <end position="885"/>
    </location>
</feature>
<dbReference type="PANTHER" id="PTHR23155">
    <property type="entry name" value="DISEASE RESISTANCE PROTEIN RP"/>
    <property type="match status" value="1"/>
</dbReference>
<dbReference type="FunFam" id="1.10.10.10:FF:000322">
    <property type="entry name" value="Probable disease resistance protein At1g63360"/>
    <property type="match status" value="1"/>
</dbReference>
<dbReference type="GO" id="GO:0002758">
    <property type="term" value="P:innate immune response-activating signaling pathway"/>
    <property type="evidence" value="ECO:0007669"/>
    <property type="project" value="UniProtKB-ARBA"/>
</dbReference>
<feature type="coiled-coil region" evidence="6">
    <location>
        <begin position="117"/>
        <end position="144"/>
    </location>
</feature>
<dbReference type="FunFam" id="3.40.50.300:FF:001091">
    <property type="entry name" value="Probable disease resistance protein At1g61300"/>
    <property type="match status" value="1"/>
</dbReference>
<reference evidence="11" key="1">
    <citation type="journal article" date="2017" name="Gigascience">
        <title>The genome draft of coconut (Cocos nucifera).</title>
        <authorList>
            <person name="Xiao Y."/>
            <person name="Xu P."/>
            <person name="Fan H."/>
            <person name="Baudouin L."/>
            <person name="Xia W."/>
            <person name="Bocs S."/>
            <person name="Xu J."/>
            <person name="Li Q."/>
            <person name="Guo A."/>
            <person name="Zhou L."/>
            <person name="Li J."/>
            <person name="Wu Y."/>
            <person name="Ma Z."/>
            <person name="Armero A."/>
            <person name="Issali A.E."/>
            <person name="Liu N."/>
            <person name="Peng M."/>
            <person name="Yang Y."/>
        </authorList>
    </citation>
    <scope>NUCLEOTIDE SEQUENCE</scope>
    <source>
        <tissue evidence="11">Spear leaf of Hainan Tall coconut</tissue>
    </source>
</reference>
<dbReference type="InterPro" id="IPR036388">
    <property type="entry name" value="WH-like_DNA-bd_sf"/>
</dbReference>
<comment type="similarity">
    <text evidence="1">Belongs to the disease resistance NB-LRR family.</text>
</comment>
<dbReference type="CDD" id="cd14798">
    <property type="entry name" value="RX-CC_like"/>
    <property type="match status" value="1"/>
</dbReference>
<protein>
    <submittedName>
        <fullName evidence="11">Disease resistance protein RPM1-like</fullName>
    </submittedName>
</protein>
<evidence type="ECO:0000256" key="1">
    <source>
        <dbReference type="ARBA" id="ARBA00008894"/>
    </source>
</evidence>
<dbReference type="InterPro" id="IPR027417">
    <property type="entry name" value="P-loop_NTPase"/>
</dbReference>
<evidence type="ECO:0000256" key="2">
    <source>
        <dbReference type="ARBA" id="ARBA00022614"/>
    </source>
</evidence>
<keyword evidence="2" id="KW-0433">Leucine-rich repeat</keyword>
<reference evidence="11" key="2">
    <citation type="submission" date="2019-07" db="EMBL/GenBank/DDBJ databases">
        <authorList>
            <person name="Yang Y."/>
            <person name="Bocs S."/>
            <person name="Baudouin L."/>
        </authorList>
    </citation>
    <scope>NUCLEOTIDE SEQUENCE</scope>
    <source>
        <tissue evidence="11">Spear leaf of Hainan Tall coconut</tissue>
    </source>
</reference>
<evidence type="ECO:0000259" key="8">
    <source>
        <dbReference type="Pfam" id="PF18052"/>
    </source>
</evidence>
<dbReference type="InterPro" id="IPR041118">
    <property type="entry name" value="Rx_N"/>
</dbReference>
<dbReference type="AlphaFoldDB" id="A0A8K0MVE7"/>
<evidence type="ECO:0000256" key="3">
    <source>
        <dbReference type="ARBA" id="ARBA00022737"/>
    </source>
</evidence>
<keyword evidence="5" id="KW-0611">Plant defense</keyword>
<dbReference type="InterPro" id="IPR042197">
    <property type="entry name" value="Apaf_helical"/>
</dbReference>
<dbReference type="PRINTS" id="PR00364">
    <property type="entry name" value="DISEASERSIST"/>
</dbReference>
<dbReference type="InterPro" id="IPR002182">
    <property type="entry name" value="NB-ARC"/>
</dbReference>
<dbReference type="InterPro" id="IPR032675">
    <property type="entry name" value="LRR_dom_sf"/>
</dbReference>
<dbReference type="GO" id="GO:0043531">
    <property type="term" value="F:ADP binding"/>
    <property type="evidence" value="ECO:0007669"/>
    <property type="project" value="InterPro"/>
</dbReference>
<feature type="domain" description="Disease resistance N-terminal" evidence="8">
    <location>
        <begin position="5"/>
        <end position="99"/>
    </location>
</feature>
<keyword evidence="4" id="KW-0547">Nucleotide-binding</keyword>
<organism evidence="11 12">
    <name type="scientific">Cocos nucifera</name>
    <name type="common">Coconut palm</name>
    <dbReference type="NCBI Taxonomy" id="13894"/>
    <lineage>
        <taxon>Eukaryota</taxon>
        <taxon>Viridiplantae</taxon>
        <taxon>Streptophyta</taxon>
        <taxon>Embryophyta</taxon>
        <taxon>Tracheophyta</taxon>
        <taxon>Spermatophyta</taxon>
        <taxon>Magnoliopsida</taxon>
        <taxon>Liliopsida</taxon>
        <taxon>Arecaceae</taxon>
        <taxon>Arecoideae</taxon>
        <taxon>Cocoseae</taxon>
        <taxon>Attaleinae</taxon>
        <taxon>Cocos</taxon>
    </lineage>
</organism>
<evidence type="ECO:0000259" key="9">
    <source>
        <dbReference type="Pfam" id="PF23559"/>
    </source>
</evidence>
<dbReference type="Pfam" id="PF00931">
    <property type="entry name" value="NB-ARC"/>
    <property type="match status" value="1"/>
</dbReference>
<evidence type="ECO:0000313" key="11">
    <source>
        <dbReference type="EMBL" id="KAG1327370.1"/>
    </source>
</evidence>
<dbReference type="SUPFAM" id="SSF52540">
    <property type="entry name" value="P-loop containing nucleoside triphosphate hydrolases"/>
    <property type="match status" value="1"/>
</dbReference>
<keyword evidence="3" id="KW-0677">Repeat</keyword>
<dbReference type="Gene3D" id="1.10.8.430">
    <property type="entry name" value="Helical domain of apoptotic protease-activating factors"/>
    <property type="match status" value="1"/>
</dbReference>
<evidence type="ECO:0000256" key="5">
    <source>
        <dbReference type="ARBA" id="ARBA00022821"/>
    </source>
</evidence>
<dbReference type="InterPro" id="IPR058922">
    <property type="entry name" value="WHD_DRP"/>
</dbReference>
<feature type="domain" description="Disease resistance protein winged helix" evidence="9">
    <location>
        <begin position="442"/>
        <end position="514"/>
    </location>
</feature>
<dbReference type="Pfam" id="PF23559">
    <property type="entry name" value="WHD_DRP"/>
    <property type="match status" value="1"/>
</dbReference>
<dbReference type="Gene3D" id="1.20.5.4130">
    <property type="match status" value="1"/>
</dbReference>
<dbReference type="GO" id="GO:0042742">
    <property type="term" value="P:defense response to bacterium"/>
    <property type="evidence" value="ECO:0007669"/>
    <property type="project" value="UniProtKB-ARBA"/>
</dbReference>
<evidence type="ECO:0000259" key="7">
    <source>
        <dbReference type="Pfam" id="PF00931"/>
    </source>
</evidence>
<keyword evidence="6" id="KW-0175">Coiled coil</keyword>
<accession>A0A8K0MVE7</accession>
<dbReference type="Gene3D" id="1.10.10.10">
    <property type="entry name" value="Winged helix-like DNA-binding domain superfamily/Winged helix DNA-binding domain"/>
    <property type="match status" value="1"/>
</dbReference>
<evidence type="ECO:0000259" key="10">
    <source>
        <dbReference type="Pfam" id="PF23598"/>
    </source>
</evidence>
<dbReference type="Proteomes" id="UP000797356">
    <property type="component" value="Chromosome 1"/>
</dbReference>
<evidence type="ECO:0000313" key="12">
    <source>
        <dbReference type="Proteomes" id="UP000797356"/>
    </source>
</evidence>
<sequence>MAEIVVSSLIEKITETLASVAIRRIGSLLAPERQVHSKISDIKAELHVMQEYLRYADSYRGTDRQVVQAWLNGVRDVAFQIEDIVDEYTYLMARRNRSNLLKDHLFRVFNYYHHRALHDIATRLEKVENKLGRLSETNRRYSLRIGEGTSDNSNNEREMGRRLAVSAHFLKEDDIVGVQEQREQLIRWLTDEEPRRTMVSVWGMGGVGKTTLVTGVYKAQRIIGRFDCRLWVYVSQSCTIDDLLRRIMREFYRETTEAAPHDICSMDHRMLVETIRAHLQQKRYLIILDDVWQTDVWTDVSDALFDNNRGSRVVITTRKQEVATKADDFRVVELKPLKEEEAWTLFCRKAFQREKHTICPQELEYWARRLVEKCEGLPLAIVTLGNVLAQSAKTELAWKNVYDNLLWEKSNNPDLHKVSVILMLSINDLPTYLRNCFLYCSIFPEDYLLERKRLIRLWVAEGFVKGERGESSMEEVAEDYLNQLVGRCMLQVVQWNEFGRATRCQVHDLMRDLIVARSREENFCEIYDNNSRGNGHHRVRRLSIIGGRGDRQFSMTLEQLCSFHVFPSSSVLSPILLPRFKLLRVLDLHFAPIDRVPDEVVHLFNLRYLSVRGTKVRELPKAVGRLRNLETLDAWLTCVENLPRGTTKLENLRHLMVKKIQSKTSRYTNSVTGVHTPHGIENLKSLQTLKAVVADEDMIKHLGNLTHLRRLEIVEVRNMHCAKLSKSIVKMKHLRHLVIARKYRQETLPLEALSPPPPLLRKLSLYGKLDQDRLPNWLISLANLTHLTLESSGIGEDSLRLLSSLPNLVFLILFEAYDGQHLHFKAEWFPQLKVLRLQDMAHLSSIEIEQGALMNLQELLLVRCGELKMVPLGIENVTGLQRLELDDMPEELVDKLREGREIKEDRLRIRHIPVIMNWAKTGDNCWTEEALS</sequence>
<keyword evidence="12" id="KW-1185">Reference proteome</keyword>
<dbReference type="Gene3D" id="3.80.10.10">
    <property type="entry name" value="Ribonuclease Inhibitor"/>
    <property type="match status" value="1"/>
</dbReference>
<dbReference type="PANTHER" id="PTHR23155:SF943">
    <property type="entry name" value="OS08G0193700 PROTEIN"/>
    <property type="match status" value="1"/>
</dbReference>
<dbReference type="SUPFAM" id="SSF52058">
    <property type="entry name" value="L domain-like"/>
    <property type="match status" value="1"/>
</dbReference>
<evidence type="ECO:0000256" key="4">
    <source>
        <dbReference type="ARBA" id="ARBA00022741"/>
    </source>
</evidence>
<dbReference type="GO" id="GO:0009626">
    <property type="term" value="P:plant-type hypersensitive response"/>
    <property type="evidence" value="ECO:0007669"/>
    <property type="project" value="UniProtKB-ARBA"/>
</dbReference>
<dbReference type="InterPro" id="IPR055414">
    <property type="entry name" value="LRR_R13L4/SHOC2-like"/>
</dbReference>
<dbReference type="OrthoDB" id="598235at2759"/>
<comment type="caution">
    <text evidence="11">The sequence shown here is derived from an EMBL/GenBank/DDBJ whole genome shotgun (WGS) entry which is preliminary data.</text>
</comment>
<feature type="domain" description="NB-ARC" evidence="7">
    <location>
        <begin position="180"/>
        <end position="354"/>
    </location>
</feature>
<dbReference type="InterPro" id="IPR044974">
    <property type="entry name" value="Disease_R_plants"/>
</dbReference>
<dbReference type="EMBL" id="CM017872">
    <property type="protein sequence ID" value="KAG1327370.1"/>
    <property type="molecule type" value="Genomic_DNA"/>
</dbReference>
<dbReference type="Pfam" id="PF23598">
    <property type="entry name" value="LRR_14"/>
    <property type="match status" value="1"/>
</dbReference>
<dbReference type="InterPro" id="IPR038005">
    <property type="entry name" value="RX-like_CC"/>
</dbReference>
<dbReference type="Pfam" id="PF18052">
    <property type="entry name" value="Rx_N"/>
    <property type="match status" value="1"/>
</dbReference>